<keyword evidence="2" id="KW-1185">Reference proteome</keyword>
<name>A0A0J8B5T9_BETVV</name>
<dbReference type="Gramene" id="KMS96594">
    <property type="protein sequence ID" value="KMS96594"/>
    <property type="gene ID" value="BVRB_8g201630"/>
</dbReference>
<organism evidence="1 2">
    <name type="scientific">Beta vulgaris subsp. vulgaris</name>
    <name type="common">Beet</name>
    <dbReference type="NCBI Taxonomy" id="3555"/>
    <lineage>
        <taxon>Eukaryota</taxon>
        <taxon>Viridiplantae</taxon>
        <taxon>Streptophyta</taxon>
        <taxon>Embryophyta</taxon>
        <taxon>Tracheophyta</taxon>
        <taxon>Spermatophyta</taxon>
        <taxon>Magnoliopsida</taxon>
        <taxon>eudicotyledons</taxon>
        <taxon>Gunneridae</taxon>
        <taxon>Pentapetalae</taxon>
        <taxon>Caryophyllales</taxon>
        <taxon>Chenopodiaceae</taxon>
        <taxon>Betoideae</taxon>
        <taxon>Beta</taxon>
    </lineage>
</organism>
<gene>
    <name evidence="1" type="ORF">BVRB_8g201630</name>
</gene>
<reference evidence="1 2" key="1">
    <citation type="journal article" date="2014" name="Nature">
        <title>The genome of the recently domesticated crop plant sugar beet (Beta vulgaris).</title>
        <authorList>
            <person name="Dohm J.C."/>
            <person name="Minoche A.E."/>
            <person name="Holtgrawe D."/>
            <person name="Capella-Gutierrez S."/>
            <person name="Zakrzewski F."/>
            <person name="Tafer H."/>
            <person name="Rupp O."/>
            <person name="Sorensen T.R."/>
            <person name="Stracke R."/>
            <person name="Reinhardt R."/>
            <person name="Goesmann A."/>
            <person name="Kraft T."/>
            <person name="Schulz B."/>
            <person name="Stadler P.F."/>
            <person name="Schmidt T."/>
            <person name="Gabaldon T."/>
            <person name="Lehrach H."/>
            <person name="Weisshaar B."/>
            <person name="Himmelbauer H."/>
        </authorList>
    </citation>
    <scope>NUCLEOTIDE SEQUENCE [LARGE SCALE GENOMIC DNA]</scope>
    <source>
        <tissue evidence="1">Taproot</tissue>
    </source>
</reference>
<proteinExistence type="predicted"/>
<dbReference type="AlphaFoldDB" id="A0A0J8B5T9"/>
<dbReference type="EMBL" id="KQ090368">
    <property type="protein sequence ID" value="KMS96594.1"/>
    <property type="molecule type" value="Genomic_DNA"/>
</dbReference>
<evidence type="ECO:0000313" key="2">
    <source>
        <dbReference type="Proteomes" id="UP000035740"/>
    </source>
</evidence>
<evidence type="ECO:0000313" key="1">
    <source>
        <dbReference type="EMBL" id="KMS96594.1"/>
    </source>
</evidence>
<dbReference type="Proteomes" id="UP000035740">
    <property type="component" value="Unassembled WGS sequence"/>
</dbReference>
<protein>
    <submittedName>
        <fullName evidence="1">Uncharacterized protein</fullName>
    </submittedName>
</protein>
<sequence>MHVWSLLFILAARESDNNFTLFFFLSFLHPSDLFHPRERTKEESQKQNEKQREIRYLMMLSSPDLIQLLDLMPVSAISYSFPLQ</sequence>
<accession>A0A0J8B5T9</accession>